<feature type="region of interest" description="Disordered" evidence="10">
    <location>
        <begin position="235"/>
        <end position="323"/>
    </location>
</feature>
<feature type="region of interest" description="Disordered" evidence="10">
    <location>
        <begin position="1505"/>
        <end position="1524"/>
    </location>
</feature>
<comment type="subcellular location">
    <subcellularLocation>
        <location evidence="1">Cell membrane</location>
        <topology evidence="1">Multi-pass membrane protein</topology>
    </subcellularLocation>
</comment>
<keyword evidence="5" id="KW-0808">Transferase</keyword>
<reference evidence="12 13" key="1">
    <citation type="journal article" date="2019" name="Sci. Rep.">
        <title>Comparative genomics of chytrid fungi reveal insights into the obligate biotrophic and pathogenic lifestyle of Synchytrium endobioticum.</title>
        <authorList>
            <person name="van de Vossenberg B.T.L.H."/>
            <person name="Warris S."/>
            <person name="Nguyen H.D.T."/>
            <person name="van Gent-Pelzer M.P.E."/>
            <person name="Joly D.L."/>
            <person name="van de Geest H.C."/>
            <person name="Bonants P.J.M."/>
            <person name="Smith D.S."/>
            <person name="Levesque C.A."/>
            <person name="van der Lee T.A.J."/>
        </authorList>
    </citation>
    <scope>NUCLEOTIDE SEQUENCE [LARGE SCALE GENOMIC DNA]</scope>
    <source>
        <strain evidence="12 13">JEL517</strain>
    </source>
</reference>
<feature type="region of interest" description="Disordered" evidence="10">
    <location>
        <begin position="1"/>
        <end position="171"/>
    </location>
</feature>
<sequence length="1524" mass="166733">MGDYGRSRTSTASSVKPVLPAPSPAQLALRAPEPPMKITQTVDNERNSTTQPPSSYVIPPVLPSKSPAASSSHPLPQPPTSTYTFDGTSSKSSISSSSGSPRSSVTSKSTAPLPAPPLPPKGSRLSVSIPGNESPQQQQTKVDQRPAKALPVPPPVTKDRRGGPDLAISKGGAAKYGLTADSMHMRSPEVNTFFEATMSIPAIPVITTESPKTPSVETYYTSPPASFSESILETPTDMEQPQGPAPTPPTRAKPTPKRNNSHPPLSPTNPNLERLPSPQRHNTLGRAKSLVRPERHPTIQRGMPREPTATHQRTTRMLKPESDDRPSWWRVMSWVLTCWAIPPLIHYLEIGKKVERHEWHRGVGDIPPPKGQKRNIGHNKYIISENDEPILDKEGKPVLNEQGMPTFKEGKVYEVTIAWSGEVIQAWREKVALCTIVFLLCTVLAFITFGLQTAICPARAVLTYAQVVGDDGYTAQPYVYNIRGTVYDFTKYLSNSHPAPISSSIASSTAGYDISSLFPAPGTSCQSILKTTFPNFTCSDATGTLTNCHTWSGYQKIIASASWQGSSTEPKILGYILYDWLDMLRPGNQNLMVYSNYMLDMSKYNAAGVPFLGAGVDAAIQRSLNLDSSKYLANYPGAGACLTELFMVGYINTMSIGCVTLQIFLYISLVIILALVAVKFMLALYFGWFMSRKLGMLQKRKGPSVIGPSDLRMGIQHVKRDGKIQGGQRIGGGYDTSTVPTPMPYEKNLPVGNVRESMASNSGVSSFSDVDSDVVGYYGDDLYTVLMVACYSEGEEGLRTTMNSLASTIYPDKNKMILVVADGLVKGSGNDKTTPDIVIDMVEMDPEFALPPVPLSYLAIADGAKRHNKAQIYAGWYVYEGHRVATMIIVKCGTAEEKGTAKPGNRGKRDSQLIVMNYFRHAFFDDPIPPLEYDFAAKMTYLTGATPDKFEIILMVDADTKVAPDSLSRMVAVMASDPTVMGLCGETRIMNKAESWVSRIQVFEYYLSHHLNKAFESVFGEVTCLPGCFCMYRIKAPKGDTWVPVLINPDIVEVYSENIVDTLHKKNLLLLGEDRFLTTLMLRAFPTRKLMFVPRAYCKTTVPAEFKVLLSQRRRWINSTIHNLLELVLVRELCGTFCFSMQAVILLELIGTVTLPAAITFTTVLLLETAFSSLTSTAVQWIPLMLLGAILGLPAFLILFTSKRWAYVYWMGVYLLSLHVWNLVLPTYAFWHFDDFSWGQTRQVAGEKAGTGGHGGEGGAFDDAGVQHKLWIEWEIESRRNSKKRGNKQLLPGTPLSTAKTTASNSRGVSLDISRSLSRREVHHLDFGSHMAMSAHPAPGTPLSSRYPPPPVYAASPASLRQSSPKVAPQVFNNNSSSGYPANSYESAGRSRTTSSPLSGNRIITPHNSASPASNSLMQQSLSRRKSSSVARQLFVDNNGTNSTAFVLPPPIAGPSPAARSNSEINNTADVDNGGDDVVYVGVLPVTLQRNRVIRAQTVTRSATLSRQNQNNISNDTNNSGKDV</sequence>
<keyword evidence="3" id="KW-1003">Cell membrane</keyword>
<dbReference type="EMBL" id="QEAO01000010">
    <property type="protein sequence ID" value="TPX35051.1"/>
    <property type="molecule type" value="Genomic_DNA"/>
</dbReference>
<gene>
    <name evidence="12" type="ORF">SmJEL517_g02393</name>
</gene>
<feature type="transmembrane region" description="Helical" evidence="11">
    <location>
        <begin position="1179"/>
        <end position="1200"/>
    </location>
</feature>
<dbReference type="Gene3D" id="3.90.550.10">
    <property type="entry name" value="Spore Coat Polysaccharide Biosynthesis Protein SpsA, Chain A"/>
    <property type="match status" value="1"/>
</dbReference>
<feature type="region of interest" description="Disordered" evidence="10">
    <location>
        <begin position="1336"/>
        <end position="1417"/>
    </location>
</feature>
<feature type="transmembrane region" description="Helical" evidence="11">
    <location>
        <begin position="1207"/>
        <end position="1231"/>
    </location>
</feature>
<evidence type="ECO:0000256" key="11">
    <source>
        <dbReference type="SAM" id="Phobius"/>
    </source>
</evidence>
<evidence type="ECO:0000256" key="1">
    <source>
        <dbReference type="ARBA" id="ARBA00004651"/>
    </source>
</evidence>
<evidence type="ECO:0000256" key="9">
    <source>
        <dbReference type="ARBA" id="ARBA00023180"/>
    </source>
</evidence>
<name>A0A507C6B8_9FUNG</name>
<dbReference type="Proteomes" id="UP000319731">
    <property type="component" value="Unassembled WGS sequence"/>
</dbReference>
<dbReference type="STRING" id="1806994.A0A507C6B8"/>
<evidence type="ECO:0000256" key="4">
    <source>
        <dbReference type="ARBA" id="ARBA00022676"/>
    </source>
</evidence>
<evidence type="ECO:0000256" key="5">
    <source>
        <dbReference type="ARBA" id="ARBA00022679"/>
    </source>
</evidence>
<keyword evidence="4" id="KW-0328">Glycosyltransferase</keyword>
<feature type="region of interest" description="Disordered" evidence="10">
    <location>
        <begin position="1283"/>
        <end position="1311"/>
    </location>
</feature>
<dbReference type="GeneID" id="42003618"/>
<dbReference type="GO" id="GO:0004100">
    <property type="term" value="F:chitin synthase activity"/>
    <property type="evidence" value="ECO:0007669"/>
    <property type="project" value="UniProtKB-EC"/>
</dbReference>
<keyword evidence="13" id="KW-1185">Reference proteome</keyword>
<feature type="compositionally biased region" description="Low complexity" evidence="10">
    <location>
        <begin position="63"/>
        <end position="74"/>
    </location>
</feature>
<protein>
    <recommendedName>
        <fullName evidence="2">chitin synthase</fullName>
        <ecNumber evidence="2">2.4.1.16</ecNumber>
    </recommendedName>
</protein>
<evidence type="ECO:0000256" key="6">
    <source>
        <dbReference type="ARBA" id="ARBA00022692"/>
    </source>
</evidence>
<evidence type="ECO:0000256" key="3">
    <source>
        <dbReference type="ARBA" id="ARBA00022475"/>
    </source>
</evidence>
<dbReference type="EC" id="2.4.1.16" evidence="2"/>
<evidence type="ECO:0000256" key="7">
    <source>
        <dbReference type="ARBA" id="ARBA00022989"/>
    </source>
</evidence>
<dbReference type="SUPFAM" id="SSF53448">
    <property type="entry name" value="Nucleotide-diphospho-sugar transferases"/>
    <property type="match status" value="1"/>
</dbReference>
<evidence type="ECO:0000256" key="10">
    <source>
        <dbReference type="SAM" id="MobiDB-lite"/>
    </source>
</evidence>
<dbReference type="InterPro" id="IPR029044">
    <property type="entry name" value="Nucleotide-diphossugar_trans"/>
</dbReference>
<accession>A0A507C6B8</accession>
<evidence type="ECO:0000256" key="8">
    <source>
        <dbReference type="ARBA" id="ARBA00023136"/>
    </source>
</evidence>
<feature type="transmembrane region" description="Helical" evidence="11">
    <location>
        <begin position="431"/>
        <end position="451"/>
    </location>
</feature>
<feature type="compositionally biased region" description="Polar residues" evidence="10">
    <location>
        <begin position="38"/>
        <end position="54"/>
    </location>
</feature>
<feature type="compositionally biased region" description="Polar residues" evidence="10">
    <location>
        <begin position="1406"/>
        <end position="1417"/>
    </location>
</feature>
<feature type="compositionally biased region" description="Polar residues" evidence="10">
    <location>
        <begin position="1360"/>
        <end position="1399"/>
    </location>
</feature>
<dbReference type="OrthoDB" id="370884at2759"/>
<keyword evidence="9" id="KW-0325">Glycoprotein</keyword>
<feature type="compositionally biased region" description="Polar residues" evidence="10">
    <location>
        <begin position="1295"/>
        <end position="1311"/>
    </location>
</feature>
<dbReference type="GO" id="GO:0005886">
    <property type="term" value="C:plasma membrane"/>
    <property type="evidence" value="ECO:0007669"/>
    <property type="project" value="UniProtKB-SubCell"/>
</dbReference>
<dbReference type="GO" id="GO:0006031">
    <property type="term" value="P:chitin biosynthetic process"/>
    <property type="evidence" value="ECO:0007669"/>
    <property type="project" value="TreeGrafter"/>
</dbReference>
<organism evidence="12 13">
    <name type="scientific">Synchytrium microbalum</name>
    <dbReference type="NCBI Taxonomy" id="1806994"/>
    <lineage>
        <taxon>Eukaryota</taxon>
        <taxon>Fungi</taxon>
        <taxon>Fungi incertae sedis</taxon>
        <taxon>Chytridiomycota</taxon>
        <taxon>Chytridiomycota incertae sedis</taxon>
        <taxon>Chytridiomycetes</taxon>
        <taxon>Synchytriales</taxon>
        <taxon>Synchytriaceae</taxon>
        <taxon>Synchytrium</taxon>
    </lineage>
</organism>
<feature type="transmembrane region" description="Helical" evidence="11">
    <location>
        <begin position="663"/>
        <end position="690"/>
    </location>
</feature>
<proteinExistence type="predicted"/>
<feature type="compositionally biased region" description="Low complexity" evidence="10">
    <location>
        <begin position="1508"/>
        <end position="1524"/>
    </location>
</feature>
<dbReference type="InterPro" id="IPR004835">
    <property type="entry name" value="Chitin_synth"/>
</dbReference>
<dbReference type="CDD" id="cd04190">
    <property type="entry name" value="Chitin_synth_C"/>
    <property type="match status" value="1"/>
</dbReference>
<dbReference type="PANTHER" id="PTHR22914:SF16">
    <property type="entry name" value="CHITIN SYNTHASE 3"/>
    <property type="match status" value="1"/>
</dbReference>
<evidence type="ECO:0000313" key="12">
    <source>
        <dbReference type="EMBL" id="TPX35051.1"/>
    </source>
</evidence>
<dbReference type="RefSeq" id="XP_031025636.1">
    <property type="nucleotide sequence ID" value="XM_031168321.1"/>
</dbReference>
<keyword evidence="6 11" id="KW-0812">Transmembrane</keyword>
<dbReference type="PANTHER" id="PTHR22914">
    <property type="entry name" value="CHITIN SYNTHASE"/>
    <property type="match status" value="1"/>
</dbReference>
<dbReference type="Pfam" id="PF03142">
    <property type="entry name" value="Chitin_synth_2"/>
    <property type="match status" value="1"/>
</dbReference>
<evidence type="ECO:0000256" key="2">
    <source>
        <dbReference type="ARBA" id="ARBA00012543"/>
    </source>
</evidence>
<evidence type="ECO:0000313" key="13">
    <source>
        <dbReference type="Proteomes" id="UP000319731"/>
    </source>
</evidence>
<comment type="caution">
    <text evidence="12">The sequence shown here is derived from an EMBL/GenBank/DDBJ whole genome shotgun (WGS) entry which is preliminary data.</text>
</comment>
<feature type="transmembrane region" description="Helical" evidence="11">
    <location>
        <begin position="1145"/>
        <end position="1167"/>
    </location>
</feature>
<feature type="compositionally biased region" description="Low complexity" evidence="10">
    <location>
        <begin position="89"/>
        <end position="112"/>
    </location>
</feature>
<dbReference type="GO" id="GO:0030428">
    <property type="term" value="C:cell septum"/>
    <property type="evidence" value="ECO:0007669"/>
    <property type="project" value="TreeGrafter"/>
</dbReference>
<feature type="compositionally biased region" description="Polar residues" evidence="10">
    <location>
        <begin position="125"/>
        <end position="141"/>
    </location>
</feature>
<keyword evidence="8 11" id="KW-0472">Membrane</keyword>
<keyword evidence="7 11" id="KW-1133">Transmembrane helix</keyword>